<accession>A0A6A6SEA4</accession>
<dbReference type="EMBL" id="MU006778">
    <property type="protein sequence ID" value="KAF2645023.1"/>
    <property type="molecule type" value="Genomic_DNA"/>
</dbReference>
<dbReference type="AlphaFoldDB" id="A0A6A6SEA4"/>
<protein>
    <submittedName>
        <fullName evidence="1">Uncharacterized protein</fullName>
    </submittedName>
</protein>
<gene>
    <name evidence="1" type="ORF">P280DRAFT_185814</name>
</gene>
<organism evidence="1 2">
    <name type="scientific">Massarina eburnea CBS 473.64</name>
    <dbReference type="NCBI Taxonomy" id="1395130"/>
    <lineage>
        <taxon>Eukaryota</taxon>
        <taxon>Fungi</taxon>
        <taxon>Dikarya</taxon>
        <taxon>Ascomycota</taxon>
        <taxon>Pezizomycotina</taxon>
        <taxon>Dothideomycetes</taxon>
        <taxon>Pleosporomycetidae</taxon>
        <taxon>Pleosporales</taxon>
        <taxon>Massarineae</taxon>
        <taxon>Massarinaceae</taxon>
        <taxon>Massarina</taxon>
    </lineage>
</organism>
<dbReference type="Proteomes" id="UP000799753">
    <property type="component" value="Unassembled WGS sequence"/>
</dbReference>
<proteinExistence type="predicted"/>
<sequence>MQCMARKFRRCDVPGLYHLRVNHMGGRREFGIETSAVEPRRIAITGAIAYIQSSPSSRHTRL</sequence>
<evidence type="ECO:0000313" key="1">
    <source>
        <dbReference type="EMBL" id="KAF2645023.1"/>
    </source>
</evidence>
<evidence type="ECO:0000313" key="2">
    <source>
        <dbReference type="Proteomes" id="UP000799753"/>
    </source>
</evidence>
<keyword evidence="2" id="KW-1185">Reference proteome</keyword>
<reference evidence="1" key="1">
    <citation type="journal article" date="2020" name="Stud. Mycol.">
        <title>101 Dothideomycetes genomes: a test case for predicting lifestyles and emergence of pathogens.</title>
        <authorList>
            <person name="Haridas S."/>
            <person name="Albert R."/>
            <person name="Binder M."/>
            <person name="Bloem J."/>
            <person name="Labutti K."/>
            <person name="Salamov A."/>
            <person name="Andreopoulos B."/>
            <person name="Baker S."/>
            <person name="Barry K."/>
            <person name="Bills G."/>
            <person name="Bluhm B."/>
            <person name="Cannon C."/>
            <person name="Castanera R."/>
            <person name="Culley D."/>
            <person name="Daum C."/>
            <person name="Ezra D."/>
            <person name="Gonzalez J."/>
            <person name="Henrissat B."/>
            <person name="Kuo A."/>
            <person name="Liang C."/>
            <person name="Lipzen A."/>
            <person name="Lutzoni F."/>
            <person name="Magnuson J."/>
            <person name="Mondo S."/>
            <person name="Nolan M."/>
            <person name="Ohm R."/>
            <person name="Pangilinan J."/>
            <person name="Park H.-J."/>
            <person name="Ramirez L."/>
            <person name="Alfaro M."/>
            <person name="Sun H."/>
            <person name="Tritt A."/>
            <person name="Yoshinaga Y."/>
            <person name="Zwiers L.-H."/>
            <person name="Turgeon B."/>
            <person name="Goodwin S."/>
            <person name="Spatafora J."/>
            <person name="Crous P."/>
            <person name="Grigoriev I."/>
        </authorList>
    </citation>
    <scope>NUCLEOTIDE SEQUENCE</scope>
    <source>
        <strain evidence="1">CBS 473.64</strain>
    </source>
</reference>
<name>A0A6A6SEA4_9PLEO</name>